<dbReference type="EMBL" id="LEPB01000007">
    <property type="protein sequence ID" value="RCA09538.1"/>
    <property type="molecule type" value="Genomic_DNA"/>
</dbReference>
<keyword evidence="7" id="KW-0443">Lipid metabolism</keyword>
<proteinExistence type="inferred from homology"/>
<feature type="transmembrane region" description="Helical" evidence="7">
    <location>
        <begin position="174"/>
        <end position="194"/>
    </location>
</feature>
<feature type="transmembrane region" description="Helical" evidence="7">
    <location>
        <begin position="97"/>
        <end position="122"/>
    </location>
</feature>
<feature type="transmembrane region" description="Helical" evidence="7">
    <location>
        <begin position="370"/>
        <end position="390"/>
    </location>
</feature>
<dbReference type="STRING" id="53345.LIU_02115"/>
<comment type="subcellular location">
    <subcellularLocation>
        <location evidence="1 7">Cell membrane</location>
        <topology evidence="1 7">Multi-pass membrane protein</topology>
    </subcellularLocation>
</comment>
<feature type="transmembrane region" description="Helical" evidence="7">
    <location>
        <begin position="397"/>
        <end position="413"/>
    </location>
</feature>
<dbReference type="EC" id="2.3.2.3" evidence="7"/>
<dbReference type="InterPro" id="IPR022791">
    <property type="entry name" value="L-PG_synthase/AglD"/>
</dbReference>
<dbReference type="AlphaFoldDB" id="A0A367CAN4"/>
<dbReference type="PANTHER" id="PTHR34697:SF2">
    <property type="entry name" value="PHOSPHATIDYLGLYCEROL LYSYLTRANSFERASE"/>
    <property type="match status" value="1"/>
</dbReference>
<reference evidence="9 10" key="1">
    <citation type="submission" date="2015-06" db="EMBL/GenBank/DDBJ databases">
        <title>The Genome Sequence of Enterococcus durans 4EA1.</title>
        <authorList>
            <consortium name="The Broad Institute Genomics Platform"/>
            <consortium name="The Broad Institute Genome Sequencing Center for Infectious Disease"/>
            <person name="Earl A.M."/>
            <person name="Van Tyne D."/>
            <person name="Lebreton F."/>
            <person name="Saavedra J.T."/>
            <person name="Gilmore M.S."/>
            <person name="Manson Mcguire A."/>
            <person name="Clock S."/>
            <person name="Crupain M."/>
            <person name="Rangan U."/>
            <person name="Young S."/>
            <person name="Abouelleil A."/>
            <person name="Cao P."/>
            <person name="Chapman S.B."/>
            <person name="Griggs A."/>
            <person name="Priest M."/>
            <person name="Shea T."/>
            <person name="Wortman J."/>
            <person name="Nusbaum C."/>
            <person name="Birren B."/>
        </authorList>
    </citation>
    <scope>NUCLEOTIDE SEQUENCE [LARGE SCALE GENOMIC DNA]</scope>
    <source>
        <strain evidence="9 10">4EA1</strain>
    </source>
</reference>
<dbReference type="GO" id="GO:0046677">
    <property type="term" value="P:response to antibiotic"/>
    <property type="evidence" value="ECO:0007669"/>
    <property type="project" value="UniProtKB-KW"/>
</dbReference>
<feature type="transmembrane region" description="Helical" evidence="7">
    <location>
        <begin position="206"/>
        <end position="229"/>
    </location>
</feature>
<keyword evidence="3 7" id="KW-0808">Transferase</keyword>
<feature type="transmembrane region" description="Helical" evidence="7">
    <location>
        <begin position="142"/>
        <end position="162"/>
    </location>
</feature>
<gene>
    <name evidence="7" type="primary">mprF</name>
    <name evidence="9" type="ORF">EA71_02855</name>
</gene>
<evidence type="ECO:0000256" key="3">
    <source>
        <dbReference type="ARBA" id="ARBA00022679"/>
    </source>
</evidence>
<keyword evidence="5 7" id="KW-1133">Transmembrane helix</keyword>
<feature type="transmembrane region" description="Helical" evidence="7">
    <location>
        <begin position="241"/>
        <end position="261"/>
    </location>
</feature>
<evidence type="ECO:0000256" key="6">
    <source>
        <dbReference type="ARBA" id="ARBA00023136"/>
    </source>
</evidence>
<dbReference type="Proteomes" id="UP000252797">
    <property type="component" value="Unassembled WGS sequence"/>
</dbReference>
<comment type="catalytic activity">
    <reaction evidence="7">
        <text>L-lysyl-tRNA(Lys) + a 1,2-diacyl-sn-glycero-3-phospho-(1'-sn-glycerol) = a 1,2-diacyl-sn-glycero-3-phospho-1'-(3'-O-L-lysyl)-sn-glycerol + tRNA(Lys)</text>
        <dbReference type="Rhea" id="RHEA:10668"/>
        <dbReference type="Rhea" id="RHEA-COMP:9696"/>
        <dbReference type="Rhea" id="RHEA-COMP:9697"/>
        <dbReference type="ChEBI" id="CHEBI:64716"/>
        <dbReference type="ChEBI" id="CHEBI:75792"/>
        <dbReference type="ChEBI" id="CHEBI:78442"/>
        <dbReference type="ChEBI" id="CHEBI:78529"/>
        <dbReference type="EC" id="2.3.2.3"/>
    </reaction>
</comment>
<evidence type="ECO:0000256" key="7">
    <source>
        <dbReference type="RuleBase" id="RU363042"/>
    </source>
</evidence>
<dbReference type="NCBIfam" id="NF033480">
    <property type="entry name" value="bifunc_MprF"/>
    <property type="match status" value="1"/>
</dbReference>
<evidence type="ECO:0000256" key="5">
    <source>
        <dbReference type="ARBA" id="ARBA00022989"/>
    </source>
</evidence>
<dbReference type="Pfam" id="PF03706">
    <property type="entry name" value="LPG_synthase_TM"/>
    <property type="match status" value="1"/>
</dbReference>
<comment type="similarity">
    <text evidence="7">Belongs to the LPG synthase family.</text>
</comment>
<feature type="transmembrane region" description="Helical" evidence="7">
    <location>
        <begin position="281"/>
        <end position="307"/>
    </location>
</feature>
<keyword evidence="6 7" id="KW-0472">Membrane</keyword>
<dbReference type="GO" id="GO:0055091">
    <property type="term" value="P:phospholipid homeostasis"/>
    <property type="evidence" value="ECO:0007669"/>
    <property type="project" value="TreeGrafter"/>
</dbReference>
<keyword evidence="7" id="KW-0046">Antibiotic resistance</keyword>
<name>A0A367CAN4_9ENTE</name>
<dbReference type="GO" id="GO:0050071">
    <property type="term" value="F:phosphatidylglycerol lysyltransferase activity"/>
    <property type="evidence" value="ECO:0007669"/>
    <property type="project" value="UniProtKB-EC"/>
</dbReference>
<feature type="transmembrane region" description="Helical" evidence="7">
    <location>
        <begin position="419"/>
        <end position="436"/>
    </location>
</feature>
<feature type="transmembrane region" description="Helical" evidence="7">
    <location>
        <begin position="493"/>
        <end position="515"/>
    </location>
</feature>
<comment type="caution">
    <text evidence="9">The sequence shown here is derived from an EMBL/GenBank/DDBJ whole genome shotgun (WGS) entry which is preliminary data.</text>
</comment>
<evidence type="ECO:0000256" key="4">
    <source>
        <dbReference type="ARBA" id="ARBA00022692"/>
    </source>
</evidence>
<evidence type="ECO:0000313" key="10">
    <source>
        <dbReference type="Proteomes" id="UP000252797"/>
    </source>
</evidence>
<evidence type="ECO:0000313" key="9">
    <source>
        <dbReference type="EMBL" id="RCA09538.1"/>
    </source>
</evidence>
<feature type="domain" description="Phosphatidylglycerol lysyltransferase C-terminal" evidence="8">
    <location>
        <begin position="533"/>
        <end position="822"/>
    </location>
</feature>
<evidence type="ECO:0000256" key="2">
    <source>
        <dbReference type="ARBA" id="ARBA00022475"/>
    </source>
</evidence>
<dbReference type="PANTHER" id="PTHR34697">
    <property type="entry name" value="PHOSPHATIDYLGLYCEROL LYSYLTRANSFERASE"/>
    <property type="match status" value="1"/>
</dbReference>
<dbReference type="InterPro" id="IPR051211">
    <property type="entry name" value="PG_lysyltransferase"/>
</dbReference>
<dbReference type="RefSeq" id="WP_113846352.1">
    <property type="nucleotide sequence ID" value="NZ_LEPB01000007.1"/>
</dbReference>
<dbReference type="GO" id="GO:0006629">
    <property type="term" value="P:lipid metabolic process"/>
    <property type="evidence" value="ECO:0007669"/>
    <property type="project" value="UniProtKB-KW"/>
</dbReference>
<protein>
    <recommendedName>
        <fullName evidence="7">Phosphatidylglycerol lysyltransferase</fullName>
        <ecNumber evidence="7">2.3.2.3</ecNumber>
    </recommendedName>
    <alternativeName>
        <fullName evidence="7">Lysylphosphatidylglycerol synthase</fullName>
    </alternativeName>
</protein>
<sequence length="857" mass="97810">MKNKRHLMLQWIKDHSLVLKLIFFGSVLVFVANQVANIAHGMSWQDIWQTMGQQNHFTLALMILIGLIGVLPMLLYDWVTIRVLEKQGKPKMKRQDFFLAAFITNTINNLAGFGGIVGASLRASFYGKDTNRKRVLATVSKVALFMLTGLSIWSFITFFDVFVLQESTIFRGYWIWLLGGSFVAPAIFFFAYLKRKTLFAEFYPKGLLGLLIASFGQWTGALFVFLLIGRLMKVDISLFSIYPMFIIATLIGMLTMVPGGMGTFDVLMILGMSQLSVRQDIAVVWLLYYRLFYYVIPFATGLLLFLTQTGVKVNRFLDNIPRLVFQKLAHLVLVSAVYFAGIMMVLLSTITNLSTISRLFQFLLPFSFNFLDQMLNLLVGFLLLGLARALAMKVKKAFLPTIVLLVFGIINTVTRTLSWQLIVVYLLILLVVWLSRKEFYRQKFVYSWGAIVFDACLFGFLFIVYAIAGYHSGSFWVGRLTANHFILFPSDDVWFSGLIGLGISLLALVALYQYLATTPKKLGESLQIERLEKLLARYGGTAASHYLRLPGYTYFYYQKHHEDQVVFGFQIKGNKCFILGDPIGNPERVREATAEFMKKADCLGYQLAFYKVSEKYVVTLHEVGFHFTKVGEAGIADLTAEEVPWINQQLEYQKLNNEGYHFTWYDQLPEELLLAVSEVSREWLQGAREKHYSVGRFDTAYLLSSGVGIVRKEQKIVGFITAQPITNEQAGYDLLRTLPDEPVELADYLLANLFVVYQEKGYLEANLGLAPLAKVGETDFSFVQEKVMHIVYNYGNFFYSFQSAYEEKLRYVTRWEGRYFAYMKGSSFVFATMQLFILIGKGKEKTPSFAEEVLTEL</sequence>
<dbReference type="GO" id="GO:0005886">
    <property type="term" value="C:plasma membrane"/>
    <property type="evidence" value="ECO:0007669"/>
    <property type="project" value="UniProtKB-SubCell"/>
</dbReference>
<feature type="transmembrane region" description="Helical" evidence="7">
    <location>
        <begin position="57"/>
        <end position="76"/>
    </location>
</feature>
<organism evidence="9 10">
    <name type="scientific">Enterococcus durans</name>
    <dbReference type="NCBI Taxonomy" id="53345"/>
    <lineage>
        <taxon>Bacteria</taxon>
        <taxon>Bacillati</taxon>
        <taxon>Bacillota</taxon>
        <taxon>Bacilli</taxon>
        <taxon>Lactobacillales</taxon>
        <taxon>Enterococcaceae</taxon>
        <taxon>Enterococcus</taxon>
    </lineage>
</organism>
<evidence type="ECO:0000259" key="8">
    <source>
        <dbReference type="Pfam" id="PF09924"/>
    </source>
</evidence>
<feature type="transmembrane region" description="Helical" evidence="7">
    <location>
        <begin position="819"/>
        <end position="839"/>
    </location>
</feature>
<dbReference type="Pfam" id="PF09924">
    <property type="entry name" value="LPG_synthase_C"/>
    <property type="match status" value="1"/>
</dbReference>
<feature type="transmembrane region" description="Helical" evidence="7">
    <location>
        <begin position="448"/>
        <end position="473"/>
    </location>
</feature>
<feature type="transmembrane region" description="Helical" evidence="7">
    <location>
        <begin position="328"/>
        <end position="350"/>
    </location>
</feature>
<comment type="function">
    <text evidence="7">Catalyzes the transfer of a lysyl group from L-lysyl-tRNA(Lys) to membrane-bound phosphatidylglycerol (PG), which produces lysylphosphatidylglycerol (LPG), a major component of the bacterial membrane with a positive net charge. LPG synthesis contributes to bacterial virulence as it is involved in the resistance mechanism against cationic antimicrobial peptides (CAMP) produces by the host's immune system (defensins, cathelicidins) and by the competing microorganisms.</text>
</comment>
<keyword evidence="4 7" id="KW-0812">Transmembrane</keyword>
<accession>A0A367CAN4</accession>
<evidence type="ECO:0000256" key="1">
    <source>
        <dbReference type="ARBA" id="ARBA00004651"/>
    </source>
</evidence>
<dbReference type="InterPro" id="IPR024320">
    <property type="entry name" value="LPG_synthase_C"/>
</dbReference>
<keyword evidence="2" id="KW-1003">Cell membrane</keyword>